<dbReference type="AlphaFoldDB" id="A0A921U570"/>
<dbReference type="EMBL" id="CM027688">
    <property type="protein sequence ID" value="KAG0518215.1"/>
    <property type="molecule type" value="Genomic_DNA"/>
</dbReference>
<reference evidence="2" key="2">
    <citation type="submission" date="2020-10" db="EMBL/GenBank/DDBJ databases">
        <authorList>
            <person name="Cooper E.A."/>
            <person name="Brenton Z.W."/>
            <person name="Flinn B.S."/>
            <person name="Jenkins J."/>
            <person name="Shu S."/>
            <person name="Flowers D."/>
            <person name="Luo F."/>
            <person name="Wang Y."/>
            <person name="Xia P."/>
            <person name="Barry K."/>
            <person name="Daum C."/>
            <person name="Lipzen A."/>
            <person name="Yoshinaga Y."/>
            <person name="Schmutz J."/>
            <person name="Saski C."/>
            <person name="Vermerris W."/>
            <person name="Kresovich S."/>
        </authorList>
    </citation>
    <scope>NUCLEOTIDE SEQUENCE</scope>
</reference>
<evidence type="ECO:0000256" key="1">
    <source>
        <dbReference type="SAM" id="MobiDB-lite"/>
    </source>
</evidence>
<reference evidence="2" key="1">
    <citation type="journal article" date="2019" name="BMC Genomics">
        <title>A new reference genome for Sorghum bicolor reveals high levels of sequence similarity between sweet and grain genotypes: implications for the genetics of sugar metabolism.</title>
        <authorList>
            <person name="Cooper E.A."/>
            <person name="Brenton Z.W."/>
            <person name="Flinn B.S."/>
            <person name="Jenkins J."/>
            <person name="Shu S."/>
            <person name="Flowers D."/>
            <person name="Luo F."/>
            <person name="Wang Y."/>
            <person name="Xia P."/>
            <person name="Barry K."/>
            <person name="Daum C."/>
            <person name="Lipzen A."/>
            <person name="Yoshinaga Y."/>
            <person name="Schmutz J."/>
            <person name="Saski C."/>
            <person name="Vermerris W."/>
            <person name="Kresovich S."/>
        </authorList>
    </citation>
    <scope>NUCLEOTIDE SEQUENCE</scope>
</reference>
<feature type="region of interest" description="Disordered" evidence="1">
    <location>
        <begin position="75"/>
        <end position="98"/>
    </location>
</feature>
<sequence length="152" mass="16709">MARVVLAQCGVPVAISLPLFSLSSRPDGVPPPTLLFSRPRRPFLRGSHRKPRATHTAVVHVDQIVHRITFSSPARVCRRGRRRGGRRPDPPKTPSSSSQVLLFLPLSYSHGGLRRVAAVRWASSPPRFAAGDVPPRHNQPPHRGGDASLHLR</sequence>
<comment type="caution">
    <text evidence="2">The sequence shown here is derived from an EMBL/GenBank/DDBJ whole genome shotgun (WGS) entry which is preliminary data.</text>
</comment>
<feature type="region of interest" description="Disordered" evidence="1">
    <location>
        <begin position="129"/>
        <end position="152"/>
    </location>
</feature>
<evidence type="ECO:0000313" key="2">
    <source>
        <dbReference type="EMBL" id="KAG0518215.1"/>
    </source>
</evidence>
<name>A0A921U570_SORBI</name>
<feature type="compositionally biased region" description="Basic residues" evidence="1">
    <location>
        <begin position="76"/>
        <end position="85"/>
    </location>
</feature>
<accession>A0A921U570</accession>
<protein>
    <submittedName>
        <fullName evidence="2">Uncharacterized protein</fullName>
    </submittedName>
</protein>
<gene>
    <name evidence="2" type="ORF">BDA96_09G156500</name>
</gene>
<evidence type="ECO:0000313" key="3">
    <source>
        <dbReference type="Proteomes" id="UP000807115"/>
    </source>
</evidence>
<dbReference type="Proteomes" id="UP000807115">
    <property type="component" value="Chromosome 9"/>
</dbReference>
<proteinExistence type="predicted"/>
<organism evidence="2 3">
    <name type="scientific">Sorghum bicolor</name>
    <name type="common">Sorghum</name>
    <name type="synonym">Sorghum vulgare</name>
    <dbReference type="NCBI Taxonomy" id="4558"/>
    <lineage>
        <taxon>Eukaryota</taxon>
        <taxon>Viridiplantae</taxon>
        <taxon>Streptophyta</taxon>
        <taxon>Embryophyta</taxon>
        <taxon>Tracheophyta</taxon>
        <taxon>Spermatophyta</taxon>
        <taxon>Magnoliopsida</taxon>
        <taxon>Liliopsida</taxon>
        <taxon>Poales</taxon>
        <taxon>Poaceae</taxon>
        <taxon>PACMAD clade</taxon>
        <taxon>Panicoideae</taxon>
        <taxon>Andropogonodae</taxon>
        <taxon>Andropogoneae</taxon>
        <taxon>Sorghinae</taxon>
        <taxon>Sorghum</taxon>
    </lineage>
</organism>